<dbReference type="RefSeq" id="WP_188479995.1">
    <property type="nucleotide sequence ID" value="NZ_BMFC01000001.1"/>
</dbReference>
<dbReference type="InterPro" id="IPR016102">
    <property type="entry name" value="Succinyl-CoA_synth-like"/>
</dbReference>
<dbReference type="InterPro" id="IPR033847">
    <property type="entry name" value="Citrt_syn/SCS-alpha_CS"/>
</dbReference>
<feature type="domain" description="CoA-binding" evidence="7">
    <location>
        <begin position="4"/>
        <end position="100"/>
    </location>
</feature>
<dbReference type="InterPro" id="IPR005811">
    <property type="entry name" value="SUCC_ACL_C"/>
</dbReference>
<dbReference type="PRINTS" id="PR01798">
    <property type="entry name" value="SCOASYNTHASE"/>
</dbReference>
<dbReference type="Pfam" id="PF00549">
    <property type="entry name" value="Ligase_CoA"/>
    <property type="match status" value="1"/>
</dbReference>
<comment type="subunit">
    <text evidence="4 6">Heterotetramer of two alpha and two beta subunits.</text>
</comment>
<dbReference type="InterPro" id="IPR005810">
    <property type="entry name" value="CoA_lig_alpha"/>
</dbReference>
<comment type="similarity">
    <text evidence="4 5">Belongs to the succinate/malate CoA ligase alpha subunit family.</text>
</comment>
<evidence type="ECO:0000256" key="1">
    <source>
        <dbReference type="ARBA" id="ARBA00022532"/>
    </source>
</evidence>
<evidence type="ECO:0000256" key="4">
    <source>
        <dbReference type="HAMAP-Rule" id="MF_01988"/>
    </source>
</evidence>
<dbReference type="SMART" id="SM00881">
    <property type="entry name" value="CoA_binding"/>
    <property type="match status" value="1"/>
</dbReference>
<keyword evidence="9" id="KW-1185">Reference proteome</keyword>
<dbReference type="InterPro" id="IPR003781">
    <property type="entry name" value="CoA-bd"/>
</dbReference>
<evidence type="ECO:0000313" key="9">
    <source>
        <dbReference type="Proteomes" id="UP000645462"/>
    </source>
</evidence>
<dbReference type="Proteomes" id="UP000645462">
    <property type="component" value="Unassembled WGS sequence"/>
</dbReference>
<comment type="catalytic activity">
    <reaction evidence="4">
        <text>GTP + succinate + CoA = succinyl-CoA + GDP + phosphate</text>
        <dbReference type="Rhea" id="RHEA:22120"/>
        <dbReference type="ChEBI" id="CHEBI:30031"/>
        <dbReference type="ChEBI" id="CHEBI:37565"/>
        <dbReference type="ChEBI" id="CHEBI:43474"/>
        <dbReference type="ChEBI" id="CHEBI:57287"/>
        <dbReference type="ChEBI" id="CHEBI:57292"/>
        <dbReference type="ChEBI" id="CHEBI:58189"/>
    </reaction>
</comment>
<dbReference type="PANTHER" id="PTHR11117:SF2">
    <property type="entry name" value="SUCCINATE--COA LIGASE [ADP_GDP-FORMING] SUBUNIT ALPHA, MITOCHONDRIAL"/>
    <property type="match status" value="1"/>
</dbReference>
<reference evidence="9" key="1">
    <citation type="journal article" date="2019" name="Int. J. Syst. Evol. Microbiol.">
        <title>The Global Catalogue of Microorganisms (GCM) 10K type strain sequencing project: providing services to taxonomists for standard genome sequencing and annotation.</title>
        <authorList>
            <consortium name="The Broad Institute Genomics Platform"/>
            <consortium name="The Broad Institute Genome Sequencing Center for Infectious Disease"/>
            <person name="Wu L."/>
            <person name="Ma J."/>
        </authorList>
    </citation>
    <scope>NUCLEOTIDE SEQUENCE [LARGE SCALE GENOMIC DNA]</scope>
    <source>
        <strain evidence="9">CGMCC 1.12478</strain>
    </source>
</reference>
<dbReference type="PROSITE" id="PS00399">
    <property type="entry name" value="SUCCINYL_COA_LIG_2"/>
    <property type="match status" value="1"/>
</dbReference>
<feature type="active site" description="Tele-phosphohistidine intermediate" evidence="4">
    <location>
        <position position="251"/>
    </location>
</feature>
<dbReference type="PANTHER" id="PTHR11117">
    <property type="entry name" value="SUCCINYL-COA LIGASE SUBUNIT ALPHA"/>
    <property type="match status" value="1"/>
</dbReference>
<dbReference type="PIRSF" id="PIRSF001553">
    <property type="entry name" value="SucCS_alpha"/>
    <property type="match status" value="1"/>
</dbReference>
<keyword evidence="3 4" id="KW-0547">Nucleotide-binding</keyword>
<evidence type="ECO:0000313" key="8">
    <source>
        <dbReference type="EMBL" id="GGB88255.1"/>
    </source>
</evidence>
<dbReference type="Gene3D" id="3.40.50.720">
    <property type="entry name" value="NAD(P)-binding Rossmann-like Domain"/>
    <property type="match status" value="1"/>
</dbReference>
<name>A0ABQ1K6J4_9RHOB</name>
<keyword evidence="2 4" id="KW-0436">Ligase</keyword>
<feature type="binding site" evidence="4">
    <location>
        <begin position="17"/>
        <end position="20"/>
    </location>
    <ligand>
        <name>CoA</name>
        <dbReference type="ChEBI" id="CHEBI:57287"/>
    </ligand>
</feature>
<dbReference type="PROSITE" id="PS01216">
    <property type="entry name" value="SUCCINYL_COA_LIG_1"/>
    <property type="match status" value="1"/>
</dbReference>
<dbReference type="InterPro" id="IPR036291">
    <property type="entry name" value="NAD(P)-bd_dom_sf"/>
</dbReference>
<comment type="catalytic activity">
    <reaction evidence="4 6">
        <text>succinate + ATP + CoA = succinyl-CoA + ADP + phosphate</text>
        <dbReference type="Rhea" id="RHEA:17661"/>
        <dbReference type="ChEBI" id="CHEBI:30031"/>
        <dbReference type="ChEBI" id="CHEBI:30616"/>
        <dbReference type="ChEBI" id="CHEBI:43474"/>
        <dbReference type="ChEBI" id="CHEBI:57287"/>
        <dbReference type="ChEBI" id="CHEBI:57292"/>
        <dbReference type="ChEBI" id="CHEBI:456216"/>
        <dbReference type="EC" id="6.2.1.5"/>
    </reaction>
</comment>
<comment type="function">
    <text evidence="4 6">Succinyl-CoA synthetase functions in the citric acid cycle (TCA), coupling the hydrolysis of succinyl-CoA to the synthesis of either ATP or GTP and thus represents the only step of substrate-level phosphorylation in the TCA. The alpha subunit of the enzyme binds the substrates coenzyme A and phosphate, while succinate binding and nucleotide specificity is provided by the beta subunit.</text>
</comment>
<dbReference type="GO" id="GO:0016874">
    <property type="term" value="F:ligase activity"/>
    <property type="evidence" value="ECO:0007669"/>
    <property type="project" value="UniProtKB-KW"/>
</dbReference>
<dbReference type="EMBL" id="BMFC01000001">
    <property type="protein sequence ID" value="GGB88255.1"/>
    <property type="molecule type" value="Genomic_DNA"/>
</dbReference>
<dbReference type="NCBIfam" id="TIGR01019">
    <property type="entry name" value="sucCoAalpha"/>
    <property type="match status" value="1"/>
</dbReference>
<evidence type="ECO:0000259" key="7">
    <source>
        <dbReference type="SMART" id="SM00881"/>
    </source>
</evidence>
<dbReference type="NCBIfam" id="NF004230">
    <property type="entry name" value="PRK05678.1"/>
    <property type="match status" value="1"/>
</dbReference>
<evidence type="ECO:0000256" key="2">
    <source>
        <dbReference type="ARBA" id="ARBA00022598"/>
    </source>
</evidence>
<evidence type="ECO:0000256" key="5">
    <source>
        <dbReference type="RuleBase" id="RU000677"/>
    </source>
</evidence>
<dbReference type="SUPFAM" id="SSF52210">
    <property type="entry name" value="Succinyl-CoA synthetase domains"/>
    <property type="match status" value="1"/>
</dbReference>
<sequence length="294" mass="30586">MAVLIDENTKVICQGLTGSQGTFHTEQAIAYGTKMVGGVTPGKGGMTHLDLPVFNSVHEAKHATHANATVIYVPPPFAADSILEAIDAEMEVIVCITEGIPVMDMMRVKRALETSKSRLIGPNCPGVITPNACKIGIMPGHIHRRGSVGVVSRSGTLTYEAVKQTTDVGLGQSTCVGIGGDPIKGTEHIDVLEWFLADDETESIIMIGEIGGSAEEEAAQFLADEKKRGRWKPTAGFIAGRTAPPGRRMGHAGAIVAGGKGGAEDKIEAMKAAGIVVAESPAQLGEAVLAAIKG</sequence>
<dbReference type="SUPFAM" id="SSF51735">
    <property type="entry name" value="NAD(P)-binding Rossmann-fold domains"/>
    <property type="match status" value="1"/>
</dbReference>
<organism evidence="8 9">
    <name type="scientific">Marivita lacus</name>
    <dbReference type="NCBI Taxonomy" id="1323742"/>
    <lineage>
        <taxon>Bacteria</taxon>
        <taxon>Pseudomonadati</taxon>
        <taxon>Pseudomonadota</taxon>
        <taxon>Alphaproteobacteria</taxon>
        <taxon>Rhodobacterales</taxon>
        <taxon>Roseobacteraceae</taxon>
        <taxon>Marivita</taxon>
    </lineage>
</organism>
<dbReference type="InterPro" id="IPR017440">
    <property type="entry name" value="Cit_synth/succinyl-CoA_lig_AS"/>
</dbReference>
<dbReference type="Pfam" id="PF02629">
    <property type="entry name" value="CoA_binding"/>
    <property type="match status" value="1"/>
</dbReference>
<feature type="binding site" evidence="4">
    <location>
        <begin position="96"/>
        <end position="98"/>
    </location>
    <ligand>
        <name>CoA</name>
        <dbReference type="ChEBI" id="CHEBI:57287"/>
    </ligand>
</feature>
<evidence type="ECO:0000256" key="6">
    <source>
        <dbReference type="RuleBase" id="RU000699"/>
    </source>
</evidence>
<protein>
    <recommendedName>
        <fullName evidence="4">Succinate--CoA ligase [ADP-forming] subunit alpha</fullName>
        <ecNumber evidence="4">6.2.1.5</ecNumber>
    </recommendedName>
    <alternativeName>
        <fullName evidence="4">Succinyl-CoA synthetase subunit alpha</fullName>
        <shortName evidence="4">SCS-alpha</shortName>
    </alternativeName>
</protein>
<dbReference type="EC" id="6.2.1.5" evidence="4"/>
<evidence type="ECO:0000256" key="3">
    <source>
        <dbReference type="ARBA" id="ARBA00022741"/>
    </source>
</evidence>
<dbReference type="HAMAP" id="MF_01988">
    <property type="entry name" value="Succ_CoA_alpha"/>
    <property type="match status" value="1"/>
</dbReference>
<dbReference type="Gene3D" id="3.40.50.261">
    <property type="entry name" value="Succinyl-CoA synthetase domains"/>
    <property type="match status" value="1"/>
</dbReference>
<comment type="pathway">
    <text evidence="4 6">Carbohydrate metabolism; tricarboxylic acid cycle; succinate from succinyl-CoA (ligase route): step 1/1.</text>
</comment>
<feature type="binding site" evidence="4">
    <location>
        <position position="159"/>
    </location>
    <ligand>
        <name>substrate</name>
        <note>ligand shared with subunit beta</note>
    </ligand>
</feature>
<feature type="binding site" evidence="4">
    <location>
        <position position="43"/>
    </location>
    <ligand>
        <name>CoA</name>
        <dbReference type="ChEBI" id="CHEBI:57287"/>
    </ligand>
</feature>
<gene>
    <name evidence="4 8" type="primary">sucD</name>
    <name evidence="8" type="ORF">GCM10011363_01040</name>
</gene>
<comment type="caution">
    <text evidence="8">The sequence shown here is derived from an EMBL/GenBank/DDBJ whole genome shotgun (WGS) entry which is preliminary data.</text>
</comment>
<proteinExistence type="inferred from homology"/>
<accession>A0ABQ1K6J4</accession>
<keyword evidence="1 4" id="KW-0816">Tricarboxylic acid cycle</keyword>